<protein>
    <submittedName>
        <fullName evidence="1">Uncharacterized protein</fullName>
    </submittedName>
</protein>
<accession>A0AAN9RSS5</accession>
<dbReference type="Proteomes" id="UP001374584">
    <property type="component" value="Unassembled WGS sequence"/>
</dbReference>
<dbReference type="EMBL" id="JAYMYR010000001">
    <property type="protein sequence ID" value="KAK7382540.1"/>
    <property type="molecule type" value="Genomic_DNA"/>
</dbReference>
<gene>
    <name evidence="1" type="ORF">VNO80_01420</name>
</gene>
<proteinExistence type="predicted"/>
<dbReference type="AlphaFoldDB" id="A0AAN9RSS5"/>
<evidence type="ECO:0000313" key="2">
    <source>
        <dbReference type="Proteomes" id="UP001374584"/>
    </source>
</evidence>
<evidence type="ECO:0000313" key="1">
    <source>
        <dbReference type="EMBL" id="KAK7382540.1"/>
    </source>
</evidence>
<reference evidence="1 2" key="1">
    <citation type="submission" date="2024-01" db="EMBL/GenBank/DDBJ databases">
        <title>The genomes of 5 underutilized Papilionoideae crops provide insights into root nodulation and disease resistanc.</title>
        <authorList>
            <person name="Jiang F."/>
        </authorList>
    </citation>
    <scope>NUCLEOTIDE SEQUENCE [LARGE SCALE GENOMIC DNA]</scope>
    <source>
        <strain evidence="1">JINMINGXINNONG_FW02</strain>
        <tissue evidence="1">Leaves</tissue>
    </source>
</reference>
<organism evidence="1 2">
    <name type="scientific">Phaseolus coccineus</name>
    <name type="common">Scarlet runner bean</name>
    <name type="synonym">Phaseolus multiflorus</name>
    <dbReference type="NCBI Taxonomy" id="3886"/>
    <lineage>
        <taxon>Eukaryota</taxon>
        <taxon>Viridiplantae</taxon>
        <taxon>Streptophyta</taxon>
        <taxon>Embryophyta</taxon>
        <taxon>Tracheophyta</taxon>
        <taxon>Spermatophyta</taxon>
        <taxon>Magnoliopsida</taxon>
        <taxon>eudicotyledons</taxon>
        <taxon>Gunneridae</taxon>
        <taxon>Pentapetalae</taxon>
        <taxon>rosids</taxon>
        <taxon>fabids</taxon>
        <taxon>Fabales</taxon>
        <taxon>Fabaceae</taxon>
        <taxon>Papilionoideae</taxon>
        <taxon>50 kb inversion clade</taxon>
        <taxon>NPAAA clade</taxon>
        <taxon>indigoferoid/millettioid clade</taxon>
        <taxon>Phaseoleae</taxon>
        <taxon>Phaseolus</taxon>
    </lineage>
</organism>
<keyword evidence="2" id="KW-1185">Reference proteome</keyword>
<comment type="caution">
    <text evidence="1">The sequence shown here is derived from an EMBL/GenBank/DDBJ whole genome shotgun (WGS) entry which is preliminary data.</text>
</comment>
<sequence>MLVEPFIRGLRARTFCKSLVQRRPKDMAVVKISATSHIKVEEFTIKKKKEEEKKDEGVIVGIRGVKNREGPFKGYRKEDRRSIDRYDNFRANKKMGGQGKRIGQGTWIPSKLTVSQKDIVKDVNTAKLLYFPKNNR</sequence>
<name>A0AAN9RSS5_PHACN</name>